<keyword evidence="8" id="KW-1185">Reference proteome</keyword>
<dbReference type="InterPro" id="IPR016082">
    <property type="entry name" value="Ribosomal_uL30_ferredoxin-like"/>
</dbReference>
<dbReference type="PANTHER" id="PTHR15892:SF2">
    <property type="entry name" value="LARGE RIBOSOMAL SUBUNIT PROTEIN UL30M"/>
    <property type="match status" value="1"/>
</dbReference>
<evidence type="ECO:0000256" key="4">
    <source>
        <dbReference type="ARBA" id="ARBA00035281"/>
    </source>
</evidence>
<evidence type="ECO:0000256" key="1">
    <source>
        <dbReference type="ARBA" id="ARBA00007594"/>
    </source>
</evidence>
<dbReference type="Gene3D" id="3.30.1390.20">
    <property type="entry name" value="Ribosomal protein L30, ferredoxin-like fold domain"/>
    <property type="match status" value="1"/>
</dbReference>
<dbReference type="Proteomes" id="UP000594260">
    <property type="component" value="Unplaced"/>
</dbReference>
<dbReference type="RefSeq" id="XP_022644256.1">
    <property type="nucleotide sequence ID" value="XM_022788521.1"/>
</dbReference>
<proteinExistence type="inferred from homology"/>
<evidence type="ECO:0000256" key="2">
    <source>
        <dbReference type="ARBA" id="ARBA00022980"/>
    </source>
</evidence>
<dbReference type="SUPFAM" id="SSF55129">
    <property type="entry name" value="Ribosomal protein L30p/L7e"/>
    <property type="match status" value="1"/>
</dbReference>
<dbReference type="InterPro" id="IPR036919">
    <property type="entry name" value="Ribo_uL30_ferredoxin-like_sf"/>
</dbReference>
<organism evidence="7 8">
    <name type="scientific">Varroa destructor</name>
    <name type="common">Honeybee mite</name>
    <dbReference type="NCBI Taxonomy" id="109461"/>
    <lineage>
        <taxon>Eukaryota</taxon>
        <taxon>Metazoa</taxon>
        <taxon>Ecdysozoa</taxon>
        <taxon>Arthropoda</taxon>
        <taxon>Chelicerata</taxon>
        <taxon>Arachnida</taxon>
        <taxon>Acari</taxon>
        <taxon>Parasitiformes</taxon>
        <taxon>Mesostigmata</taxon>
        <taxon>Gamasina</taxon>
        <taxon>Dermanyssoidea</taxon>
        <taxon>Varroidae</taxon>
        <taxon>Varroa</taxon>
    </lineage>
</organism>
<name>A0A7M7IYB8_VARDE</name>
<dbReference type="AlphaFoldDB" id="A0A7M7IYB8"/>
<reference evidence="7" key="1">
    <citation type="submission" date="2021-01" db="UniProtKB">
        <authorList>
            <consortium name="EnsemblMetazoa"/>
        </authorList>
    </citation>
    <scope>IDENTIFICATION</scope>
</reference>
<dbReference type="InParanoid" id="A0A7M7IYB8"/>
<dbReference type="GO" id="GO:0006412">
    <property type="term" value="P:translation"/>
    <property type="evidence" value="ECO:0007669"/>
    <property type="project" value="InterPro"/>
</dbReference>
<dbReference type="EnsemblMetazoa" id="XM_022788521">
    <property type="protein sequence ID" value="XP_022644256"/>
    <property type="gene ID" value="LOC111243257"/>
</dbReference>
<dbReference type="InterPro" id="IPR005996">
    <property type="entry name" value="Ribosomal_uL30_bac-type"/>
</dbReference>
<evidence type="ECO:0000313" key="8">
    <source>
        <dbReference type="Proteomes" id="UP000594260"/>
    </source>
</evidence>
<dbReference type="GeneID" id="111243257"/>
<dbReference type="CTD" id="51263"/>
<evidence type="ECO:0000256" key="5">
    <source>
        <dbReference type="ARBA" id="ARBA00035356"/>
    </source>
</evidence>
<dbReference type="FunCoup" id="A0A7M7IYB8">
    <property type="interactions" value="1131"/>
</dbReference>
<dbReference type="GO" id="GO:0015934">
    <property type="term" value="C:large ribosomal subunit"/>
    <property type="evidence" value="ECO:0007669"/>
    <property type="project" value="InterPro"/>
</dbReference>
<evidence type="ECO:0000259" key="6">
    <source>
        <dbReference type="Pfam" id="PF00327"/>
    </source>
</evidence>
<comment type="similarity">
    <text evidence="1">Belongs to the universal ribosomal protein uL30 family.</text>
</comment>
<dbReference type="OrthoDB" id="9973389at2759"/>
<evidence type="ECO:0000256" key="3">
    <source>
        <dbReference type="ARBA" id="ARBA00023274"/>
    </source>
</evidence>
<dbReference type="PANTHER" id="PTHR15892">
    <property type="entry name" value="MITOCHONDRIAL RIBOSOMAL PROTEIN L30"/>
    <property type="match status" value="1"/>
</dbReference>
<evidence type="ECO:0000313" key="7">
    <source>
        <dbReference type="EnsemblMetazoa" id="XP_022644256"/>
    </source>
</evidence>
<dbReference type="OMA" id="TWSVRSY"/>
<dbReference type="KEGG" id="vde:111243257"/>
<dbReference type="Pfam" id="PF00327">
    <property type="entry name" value="Ribosomal_L30"/>
    <property type="match status" value="1"/>
</dbReference>
<dbReference type="GO" id="GO:0003735">
    <property type="term" value="F:structural constituent of ribosome"/>
    <property type="evidence" value="ECO:0007669"/>
    <property type="project" value="InterPro"/>
</dbReference>
<accession>A0A7M7IYB8</accession>
<sequence>MNIVRRFMAYVVQTQGRHISVDTFARTRNEIFDKVREIRANADKIEPSKLFVVQLVKSSALRPYWEKDIVRILGLEESKHEKKMNMRKGVGTYVVVKNTPQMCRMLWRVKHLVRVKPVTFPDGLPTPGVYTNSYLNHSGEFRKHSNFEVDPERLVVNKKFERVKLEGREIAKPMHLRWMNSIS</sequence>
<keyword evidence="2" id="KW-0689">Ribosomal protein</keyword>
<protein>
    <recommendedName>
        <fullName evidence="4">Large ribosomal subunit protein uL30m</fullName>
    </recommendedName>
    <alternativeName>
        <fullName evidence="5">39S ribosomal protein L30, mitochondrial</fullName>
    </alternativeName>
</protein>
<keyword evidence="3" id="KW-0687">Ribonucleoprotein</keyword>
<feature type="domain" description="Large ribosomal subunit protein uL30-like ferredoxin-like fold" evidence="6">
    <location>
        <begin position="52"/>
        <end position="113"/>
    </location>
</feature>
<dbReference type="GO" id="GO:0005739">
    <property type="term" value="C:mitochondrion"/>
    <property type="evidence" value="ECO:0007669"/>
    <property type="project" value="TreeGrafter"/>
</dbReference>